<reference evidence="3" key="1">
    <citation type="submission" date="2016-10" db="EMBL/GenBank/DDBJ databases">
        <authorList>
            <person name="Varghese N."/>
            <person name="Submissions S."/>
        </authorList>
    </citation>
    <scope>NUCLEOTIDE SEQUENCE [LARGE SCALE GENOMIC DNA]</scope>
    <source>
        <strain evidence="3">CGMCC 1.6981</strain>
    </source>
</reference>
<dbReference type="OrthoDB" id="5296580at2"/>
<feature type="region of interest" description="Disordered" evidence="1">
    <location>
        <begin position="57"/>
        <end position="91"/>
    </location>
</feature>
<evidence type="ECO:0000313" key="2">
    <source>
        <dbReference type="EMBL" id="SFU58668.1"/>
    </source>
</evidence>
<dbReference type="RefSeq" id="WP_089794521.1">
    <property type="nucleotide sequence ID" value="NZ_FPBP01000004.1"/>
</dbReference>
<dbReference type="InterPro" id="IPR007446">
    <property type="entry name" value="PilP"/>
</dbReference>
<proteinExistence type="predicted"/>
<dbReference type="STRING" id="463301.SAMN04487955_104170"/>
<dbReference type="PROSITE" id="PS51257">
    <property type="entry name" value="PROKAR_LIPOPROTEIN"/>
    <property type="match status" value="1"/>
</dbReference>
<gene>
    <name evidence="2" type="ORF">SAMN04487955_104170</name>
</gene>
<dbReference type="Pfam" id="PF04351">
    <property type="entry name" value="PilP"/>
    <property type="match status" value="1"/>
</dbReference>
<keyword evidence="3" id="KW-1185">Reference proteome</keyword>
<sequence length="173" mass="18881">MSTTGKRWLIAGVLGLLAGCSDPQLANLDRELAAIRNDPGEVPKVALPELPDYETIAYSPADQRSPFLDRSRQDAGPTPREGELAPDPNRPKDALEAYALSELELVGTLTVKGRPSALVRAPNGQVHRLTIGHYMGQDNGRIVTITEASVGLVETVLDRNVWVERNHILKLEE</sequence>
<dbReference type="Gene3D" id="2.30.30.830">
    <property type="match status" value="1"/>
</dbReference>
<protein>
    <submittedName>
        <fullName evidence="2">Type IV pilus assembly protein PilP</fullName>
    </submittedName>
</protein>
<dbReference type="AlphaFoldDB" id="A0A1I7HD74"/>
<evidence type="ECO:0000313" key="3">
    <source>
        <dbReference type="Proteomes" id="UP000198693"/>
    </source>
</evidence>
<name>A0A1I7HD74_9GAMM</name>
<dbReference type="Proteomes" id="UP000198693">
    <property type="component" value="Unassembled WGS sequence"/>
</dbReference>
<organism evidence="2 3">
    <name type="scientific">Halomonas korlensis</name>
    <dbReference type="NCBI Taxonomy" id="463301"/>
    <lineage>
        <taxon>Bacteria</taxon>
        <taxon>Pseudomonadati</taxon>
        <taxon>Pseudomonadota</taxon>
        <taxon>Gammaproteobacteria</taxon>
        <taxon>Oceanospirillales</taxon>
        <taxon>Halomonadaceae</taxon>
        <taxon>Halomonas</taxon>
    </lineage>
</organism>
<evidence type="ECO:0000256" key="1">
    <source>
        <dbReference type="SAM" id="MobiDB-lite"/>
    </source>
</evidence>
<dbReference type="EMBL" id="FPBP01000004">
    <property type="protein sequence ID" value="SFU58668.1"/>
    <property type="molecule type" value="Genomic_DNA"/>
</dbReference>
<accession>A0A1I7HD74</accession>
<dbReference type="PIRSF" id="PIRSF016481">
    <property type="entry name" value="Pilus_assembly_PilP"/>
    <property type="match status" value="1"/>
</dbReference>